<dbReference type="SUPFAM" id="SSF54695">
    <property type="entry name" value="POZ domain"/>
    <property type="match status" value="1"/>
</dbReference>
<dbReference type="CDD" id="cd18186">
    <property type="entry name" value="BTB_POZ_ZBTB_KLHL-like"/>
    <property type="match status" value="1"/>
</dbReference>
<dbReference type="AlphaFoldDB" id="A0A914P231"/>
<dbReference type="Proteomes" id="UP000887578">
    <property type="component" value="Unplaced"/>
</dbReference>
<dbReference type="InterPro" id="IPR011333">
    <property type="entry name" value="SKP1/BTB/POZ_sf"/>
</dbReference>
<feature type="domain" description="BTB" evidence="1">
    <location>
        <begin position="12"/>
        <end position="74"/>
    </location>
</feature>
<evidence type="ECO:0000259" key="1">
    <source>
        <dbReference type="PROSITE" id="PS50097"/>
    </source>
</evidence>
<keyword evidence="2" id="KW-1185">Reference proteome</keyword>
<dbReference type="SMART" id="SM00225">
    <property type="entry name" value="BTB"/>
    <property type="match status" value="1"/>
</dbReference>
<dbReference type="InterPro" id="IPR000210">
    <property type="entry name" value="BTB/POZ_dom"/>
</dbReference>
<evidence type="ECO:0000313" key="3">
    <source>
        <dbReference type="WBParaSite" id="PDA_v2.g11880.t1"/>
    </source>
</evidence>
<dbReference type="Pfam" id="PF00651">
    <property type="entry name" value="BTB"/>
    <property type="match status" value="1"/>
</dbReference>
<evidence type="ECO:0000313" key="2">
    <source>
        <dbReference type="Proteomes" id="UP000887578"/>
    </source>
</evidence>
<dbReference type="PROSITE" id="PS50097">
    <property type="entry name" value="BTB"/>
    <property type="match status" value="1"/>
</dbReference>
<dbReference type="Gene3D" id="3.30.710.10">
    <property type="entry name" value="Potassium Channel Kv1.1, Chain A"/>
    <property type="match status" value="1"/>
</dbReference>
<name>A0A914P231_9BILA</name>
<proteinExistence type="predicted"/>
<sequence length="192" mass="22342">MVPKSSLKNDDKDFLIVIGEKEIQIHKQMLSDVSPVIDAMLKSGMKEAVENKMIIVDFPFKIVDVAINLLYGGRGTCKFVLEDLLLLYIFADKYRIQFIMESLLYMYKFYNLIVFKDFAEYHLIKHISPSNVVQLTKFSDPDSFNITKIHQSCTKFLIKCFKKEIPVYAYECLEKDLVFKTFVNGFCPTMIN</sequence>
<dbReference type="WBParaSite" id="PDA_v2.g11880.t1">
    <property type="protein sequence ID" value="PDA_v2.g11880.t1"/>
    <property type="gene ID" value="PDA_v2.g11880"/>
</dbReference>
<reference evidence="3" key="1">
    <citation type="submission" date="2022-11" db="UniProtKB">
        <authorList>
            <consortium name="WormBaseParasite"/>
        </authorList>
    </citation>
    <scope>IDENTIFICATION</scope>
</reference>
<protein>
    <submittedName>
        <fullName evidence="3">BTB domain-containing protein</fullName>
    </submittedName>
</protein>
<organism evidence="2 3">
    <name type="scientific">Panagrolaimus davidi</name>
    <dbReference type="NCBI Taxonomy" id="227884"/>
    <lineage>
        <taxon>Eukaryota</taxon>
        <taxon>Metazoa</taxon>
        <taxon>Ecdysozoa</taxon>
        <taxon>Nematoda</taxon>
        <taxon>Chromadorea</taxon>
        <taxon>Rhabditida</taxon>
        <taxon>Tylenchina</taxon>
        <taxon>Panagrolaimomorpha</taxon>
        <taxon>Panagrolaimoidea</taxon>
        <taxon>Panagrolaimidae</taxon>
        <taxon>Panagrolaimus</taxon>
    </lineage>
</organism>
<accession>A0A914P231</accession>
<dbReference type="PANTHER" id="PTHR24413">
    <property type="entry name" value="SPECKLE-TYPE POZ PROTEIN"/>
    <property type="match status" value="1"/>
</dbReference>